<keyword evidence="5 9" id="KW-0812">Transmembrane</keyword>
<comment type="subcellular location">
    <subcellularLocation>
        <location evidence="1 9">Cell membrane</location>
        <topology evidence="1 9">Multi-pass membrane protein</topology>
    </subcellularLocation>
</comment>
<feature type="transmembrane region" description="Helical" evidence="9">
    <location>
        <begin position="199"/>
        <end position="219"/>
    </location>
</feature>
<evidence type="ECO:0000256" key="4">
    <source>
        <dbReference type="ARBA" id="ARBA00022475"/>
    </source>
</evidence>
<evidence type="ECO:0000313" key="12">
    <source>
        <dbReference type="Proteomes" id="UP000004959"/>
    </source>
</evidence>
<evidence type="ECO:0000259" key="10">
    <source>
        <dbReference type="PROSITE" id="PS50928"/>
    </source>
</evidence>
<dbReference type="FunFam" id="1.10.3720.10:FF:000033">
    <property type="entry name" value="Polar amino acid ABC transporter permease"/>
    <property type="match status" value="1"/>
</dbReference>
<keyword evidence="4" id="KW-1003">Cell membrane</keyword>
<dbReference type="InterPro" id="IPR043429">
    <property type="entry name" value="ArtM/GltK/GlnP/TcyL/YhdX-like"/>
</dbReference>
<dbReference type="InterPro" id="IPR000515">
    <property type="entry name" value="MetI-like"/>
</dbReference>
<evidence type="ECO:0000256" key="3">
    <source>
        <dbReference type="ARBA" id="ARBA00022448"/>
    </source>
</evidence>
<dbReference type="InterPro" id="IPR035906">
    <property type="entry name" value="MetI-like_sf"/>
</dbReference>
<gene>
    <name evidence="11" type="ORF">OKIT_1826</name>
</gene>
<dbReference type="CDD" id="cd06261">
    <property type="entry name" value="TM_PBP2"/>
    <property type="match status" value="1"/>
</dbReference>
<comment type="caution">
    <text evidence="11">The sequence shown here is derived from an EMBL/GenBank/DDBJ whole genome shotgun (WGS) entry which is preliminary data.</text>
</comment>
<dbReference type="PANTHER" id="PTHR30614:SF20">
    <property type="entry name" value="GLUTAMINE TRANSPORT SYSTEM PERMEASE PROTEIN GLNP"/>
    <property type="match status" value="1"/>
</dbReference>
<dbReference type="SUPFAM" id="SSF161098">
    <property type="entry name" value="MetI-like"/>
    <property type="match status" value="1"/>
</dbReference>
<dbReference type="EMBL" id="AFVZ01000001">
    <property type="protein sequence ID" value="EHN59896.1"/>
    <property type="molecule type" value="Genomic_DNA"/>
</dbReference>
<evidence type="ECO:0000256" key="5">
    <source>
        <dbReference type="ARBA" id="ARBA00022692"/>
    </source>
</evidence>
<dbReference type="HOGENOM" id="CLU_019602_1_1_9"/>
<dbReference type="NCBIfam" id="TIGR01726">
    <property type="entry name" value="HEQRo_perm_3TM"/>
    <property type="match status" value="1"/>
</dbReference>
<evidence type="ECO:0000256" key="1">
    <source>
        <dbReference type="ARBA" id="ARBA00004651"/>
    </source>
</evidence>
<feature type="transmembrane region" description="Helical" evidence="9">
    <location>
        <begin position="20"/>
        <end position="43"/>
    </location>
</feature>
<organism evidence="11 12">
    <name type="scientific">Oenococcus kitaharae DSM 17330</name>
    <dbReference type="NCBI Taxonomy" id="1045004"/>
    <lineage>
        <taxon>Bacteria</taxon>
        <taxon>Bacillati</taxon>
        <taxon>Bacillota</taxon>
        <taxon>Bacilli</taxon>
        <taxon>Lactobacillales</taxon>
        <taxon>Lactobacillaceae</taxon>
        <taxon>Oenococcus</taxon>
    </lineage>
</organism>
<evidence type="ECO:0000313" key="11">
    <source>
        <dbReference type="EMBL" id="EHN59896.1"/>
    </source>
</evidence>
<keyword evidence="7 9" id="KW-1133">Transmembrane helix</keyword>
<dbReference type="PROSITE" id="PS50928">
    <property type="entry name" value="ABC_TM1"/>
    <property type="match status" value="1"/>
</dbReference>
<evidence type="ECO:0000256" key="9">
    <source>
        <dbReference type="RuleBase" id="RU363032"/>
    </source>
</evidence>
<keyword evidence="8 9" id="KW-0472">Membrane</keyword>
<feature type="domain" description="ABC transmembrane type-1" evidence="10">
    <location>
        <begin position="20"/>
        <end position="220"/>
    </location>
</feature>
<sequence>MNFLSNTLAWRFRDEILSGLEVTLVISIASVIIGSILGLIIALMHMSHHKTIRAVAGTYVEILRGTPMIVQLEFVYFSLPLILGAILSVTGIHIQPNIATIPAGIIAVSINSSAYVSEAIRGGFNSVNIGQTEAARSLGLSQRTTMRFVVIPQALKNIWPALGNEFVALIKESSIVLIIGAPDIMYQINNMRATTFNGVTPLIIAAAIYFILTFSLSRIMKHFERKMKHD</sequence>
<keyword evidence="12" id="KW-1185">Reference proteome</keyword>
<dbReference type="GO" id="GO:0022857">
    <property type="term" value="F:transmembrane transporter activity"/>
    <property type="evidence" value="ECO:0007669"/>
    <property type="project" value="InterPro"/>
</dbReference>
<reference evidence="11 12" key="1">
    <citation type="journal article" date="2012" name="PLoS ONE">
        <title>Functional divergence in the genus oenococcus as predicted by genome sequencing of the newly-described species, Oenococcus kitaharae.</title>
        <authorList>
            <person name="Borneman A.R."/>
            <person name="McCarthy J.M."/>
            <person name="Chambers P.J."/>
            <person name="Bartowsky E.J."/>
        </authorList>
    </citation>
    <scope>NUCLEOTIDE SEQUENCE [LARGE SCALE GENOMIC DNA]</scope>
    <source>
        <strain evidence="12">DSM17330</strain>
    </source>
</reference>
<evidence type="ECO:0000256" key="2">
    <source>
        <dbReference type="ARBA" id="ARBA00010072"/>
    </source>
</evidence>
<feature type="transmembrane region" description="Helical" evidence="9">
    <location>
        <begin position="74"/>
        <end position="94"/>
    </location>
</feature>
<dbReference type="OrthoDB" id="9811552at2"/>
<dbReference type="GO" id="GO:0006865">
    <property type="term" value="P:amino acid transport"/>
    <property type="evidence" value="ECO:0007669"/>
    <property type="project" value="UniProtKB-KW"/>
</dbReference>
<dbReference type="Pfam" id="PF00528">
    <property type="entry name" value="BPD_transp_1"/>
    <property type="match status" value="1"/>
</dbReference>
<dbReference type="InterPro" id="IPR010065">
    <property type="entry name" value="AA_ABC_transptr_permease_3TM"/>
</dbReference>
<keyword evidence="6" id="KW-0029">Amino-acid transport</keyword>
<dbReference type="Proteomes" id="UP000004959">
    <property type="component" value="Chromosome"/>
</dbReference>
<dbReference type="Gene3D" id="1.10.3720.10">
    <property type="entry name" value="MetI-like"/>
    <property type="match status" value="1"/>
</dbReference>
<dbReference type="STRING" id="336988.NT96_06690"/>
<dbReference type="GO" id="GO:0043190">
    <property type="term" value="C:ATP-binding cassette (ABC) transporter complex"/>
    <property type="evidence" value="ECO:0007669"/>
    <property type="project" value="InterPro"/>
</dbReference>
<dbReference type="AlphaFoldDB" id="G9WGR9"/>
<accession>G9WGR9</accession>
<keyword evidence="3 9" id="KW-0813">Transport</keyword>
<dbReference type="PANTHER" id="PTHR30614">
    <property type="entry name" value="MEMBRANE COMPONENT OF AMINO ACID ABC TRANSPORTER"/>
    <property type="match status" value="1"/>
</dbReference>
<evidence type="ECO:0000256" key="6">
    <source>
        <dbReference type="ARBA" id="ARBA00022970"/>
    </source>
</evidence>
<protein>
    <submittedName>
        <fullName evidence="11">ABC-type amino acid transport system, permease and periplasmic component</fullName>
    </submittedName>
</protein>
<dbReference type="eggNOG" id="COG0765">
    <property type="taxonomic scope" value="Bacteria"/>
</dbReference>
<evidence type="ECO:0000256" key="8">
    <source>
        <dbReference type="ARBA" id="ARBA00023136"/>
    </source>
</evidence>
<comment type="similarity">
    <text evidence="2">Belongs to the binding-protein-dependent transport system permease family. HisMQ subfamily.</text>
</comment>
<proteinExistence type="inferred from homology"/>
<dbReference type="PATRIC" id="fig|1045004.4.peg.1796"/>
<name>G9WGR9_9LACO</name>
<evidence type="ECO:0000256" key="7">
    <source>
        <dbReference type="ARBA" id="ARBA00022989"/>
    </source>
</evidence>
<dbReference type="RefSeq" id="WP_007747258.1">
    <property type="nucleotide sequence ID" value="NZ_CM001398.1"/>
</dbReference>